<organism evidence="1 2">
    <name type="scientific">Trichinella nativa</name>
    <dbReference type="NCBI Taxonomy" id="6335"/>
    <lineage>
        <taxon>Eukaryota</taxon>
        <taxon>Metazoa</taxon>
        <taxon>Ecdysozoa</taxon>
        <taxon>Nematoda</taxon>
        <taxon>Enoplea</taxon>
        <taxon>Dorylaimia</taxon>
        <taxon>Trichinellida</taxon>
        <taxon>Trichinellidae</taxon>
        <taxon>Trichinella</taxon>
    </lineage>
</organism>
<name>A0A0V1KZH8_9BILA</name>
<dbReference type="Proteomes" id="UP000054721">
    <property type="component" value="Unassembled WGS sequence"/>
</dbReference>
<evidence type="ECO:0000313" key="2">
    <source>
        <dbReference type="Proteomes" id="UP000054721"/>
    </source>
</evidence>
<dbReference type="EMBL" id="JYDW01000185">
    <property type="protein sequence ID" value="KRZ52704.1"/>
    <property type="molecule type" value="Genomic_DNA"/>
</dbReference>
<comment type="caution">
    <text evidence="1">The sequence shown here is derived from an EMBL/GenBank/DDBJ whole genome shotgun (WGS) entry which is preliminary data.</text>
</comment>
<evidence type="ECO:0000313" key="1">
    <source>
        <dbReference type="EMBL" id="KRZ52704.1"/>
    </source>
</evidence>
<keyword evidence="2" id="KW-1185">Reference proteome</keyword>
<protein>
    <submittedName>
        <fullName evidence="1">Uncharacterized protein</fullName>
    </submittedName>
</protein>
<dbReference type="AlphaFoldDB" id="A0A0V1KZH8"/>
<sequence length="89" mass="10655">MCKLWTLQHFTRMNFESGKHSSTQLLNGFKLVANRDYGSLFEIIEKENSLSAWRAILCMSAWRERVREFKNCLADNKRNVYMMLWNNEC</sequence>
<reference evidence="1 2" key="1">
    <citation type="submission" date="2015-05" db="EMBL/GenBank/DDBJ databases">
        <title>Evolution of Trichinella species and genotypes.</title>
        <authorList>
            <person name="Korhonen P.K."/>
            <person name="Edoardo P."/>
            <person name="Giuseppe L.R."/>
            <person name="Gasser R.B."/>
        </authorList>
    </citation>
    <scope>NUCLEOTIDE SEQUENCE [LARGE SCALE GENOMIC DNA]</scope>
    <source>
        <strain evidence="1">ISS10</strain>
    </source>
</reference>
<accession>A0A0V1KZH8</accession>
<proteinExistence type="predicted"/>
<gene>
    <name evidence="1" type="ORF">T02_11269</name>
</gene>